<evidence type="ECO:0000256" key="1">
    <source>
        <dbReference type="SAM" id="MobiDB-lite"/>
    </source>
</evidence>
<dbReference type="VEuPathDB" id="FungiDB:ASPWEDRAFT_114055"/>
<sequence>SHRSSDLHARDHLESLITKHGHPTPVSLSSLRDLTATSSTYNPPSPLSRPTSPVSDTIDSLETLSLSSSTTRPIPIPKRSSSSHEDDLPVTPLTGRFDKGDYFPHRDHRRTPADRKPEISRHKKAHSRHGPHSSHSKRSSRMRAESSTFYSPVSPAMSPSGRPSSPQPSRTQNTTKSVPSFHLGSLPRYHPAVYQQQSSSQGFTAQQPPSPRQTRQHTYRTSSSSRENSMWQYRELVESVTRTPTGSLGQSPSAPRLDPLRSPGPVTPLTLEEASGYLAGGANNSDPSSRDTAAAPDLVERLLARENERARQKSRMTAKGR</sequence>
<feature type="compositionally biased region" description="Low complexity" evidence="1">
    <location>
        <begin position="158"/>
        <end position="170"/>
    </location>
</feature>
<name>A0A1L9RFT2_ASPWE</name>
<gene>
    <name evidence="2" type="ORF">ASPWEDRAFT_114055</name>
</gene>
<feature type="compositionally biased region" description="Polar residues" evidence="1">
    <location>
        <begin position="26"/>
        <end position="58"/>
    </location>
</feature>
<evidence type="ECO:0000313" key="2">
    <source>
        <dbReference type="EMBL" id="OJJ33764.1"/>
    </source>
</evidence>
<reference evidence="3" key="1">
    <citation type="journal article" date="2017" name="Genome Biol.">
        <title>Comparative genomics reveals high biological diversity and specific adaptations in the industrially and medically important fungal genus Aspergillus.</title>
        <authorList>
            <person name="de Vries R.P."/>
            <person name="Riley R."/>
            <person name="Wiebenga A."/>
            <person name="Aguilar-Osorio G."/>
            <person name="Amillis S."/>
            <person name="Uchima C.A."/>
            <person name="Anderluh G."/>
            <person name="Asadollahi M."/>
            <person name="Askin M."/>
            <person name="Barry K."/>
            <person name="Battaglia E."/>
            <person name="Bayram O."/>
            <person name="Benocci T."/>
            <person name="Braus-Stromeyer S.A."/>
            <person name="Caldana C."/>
            <person name="Canovas D."/>
            <person name="Cerqueira G.C."/>
            <person name="Chen F."/>
            <person name="Chen W."/>
            <person name="Choi C."/>
            <person name="Clum A."/>
            <person name="Dos Santos R.A."/>
            <person name="Damasio A.R."/>
            <person name="Diallinas G."/>
            <person name="Emri T."/>
            <person name="Fekete E."/>
            <person name="Flipphi M."/>
            <person name="Freyberg S."/>
            <person name="Gallo A."/>
            <person name="Gournas C."/>
            <person name="Habgood R."/>
            <person name="Hainaut M."/>
            <person name="Harispe M.L."/>
            <person name="Henrissat B."/>
            <person name="Hilden K.S."/>
            <person name="Hope R."/>
            <person name="Hossain A."/>
            <person name="Karabika E."/>
            <person name="Karaffa L."/>
            <person name="Karanyi Z."/>
            <person name="Krasevec N."/>
            <person name="Kuo A."/>
            <person name="Kusch H."/>
            <person name="LaButti K."/>
            <person name="Lagendijk E.L."/>
            <person name="Lapidus A."/>
            <person name="Levasseur A."/>
            <person name="Lindquist E."/>
            <person name="Lipzen A."/>
            <person name="Logrieco A.F."/>
            <person name="MacCabe A."/>
            <person name="Maekelae M.R."/>
            <person name="Malavazi I."/>
            <person name="Melin P."/>
            <person name="Meyer V."/>
            <person name="Mielnichuk N."/>
            <person name="Miskei M."/>
            <person name="Molnar A.P."/>
            <person name="Mule G."/>
            <person name="Ngan C.Y."/>
            <person name="Orejas M."/>
            <person name="Orosz E."/>
            <person name="Ouedraogo J.P."/>
            <person name="Overkamp K.M."/>
            <person name="Park H.-S."/>
            <person name="Perrone G."/>
            <person name="Piumi F."/>
            <person name="Punt P.J."/>
            <person name="Ram A.F."/>
            <person name="Ramon A."/>
            <person name="Rauscher S."/>
            <person name="Record E."/>
            <person name="Riano-Pachon D.M."/>
            <person name="Robert V."/>
            <person name="Roehrig J."/>
            <person name="Ruller R."/>
            <person name="Salamov A."/>
            <person name="Salih N.S."/>
            <person name="Samson R.A."/>
            <person name="Sandor E."/>
            <person name="Sanguinetti M."/>
            <person name="Schuetze T."/>
            <person name="Sepcic K."/>
            <person name="Shelest E."/>
            <person name="Sherlock G."/>
            <person name="Sophianopoulou V."/>
            <person name="Squina F.M."/>
            <person name="Sun H."/>
            <person name="Susca A."/>
            <person name="Todd R.B."/>
            <person name="Tsang A."/>
            <person name="Unkles S.E."/>
            <person name="van de Wiele N."/>
            <person name="van Rossen-Uffink D."/>
            <person name="Oliveira J.V."/>
            <person name="Vesth T.C."/>
            <person name="Visser J."/>
            <person name="Yu J.-H."/>
            <person name="Zhou M."/>
            <person name="Andersen M.R."/>
            <person name="Archer D.B."/>
            <person name="Baker S.E."/>
            <person name="Benoit I."/>
            <person name="Brakhage A.A."/>
            <person name="Braus G.H."/>
            <person name="Fischer R."/>
            <person name="Frisvad J.C."/>
            <person name="Goldman G.H."/>
            <person name="Houbraken J."/>
            <person name="Oakley B."/>
            <person name="Pocsi I."/>
            <person name="Scazzocchio C."/>
            <person name="Seiboth B."/>
            <person name="vanKuyk P.A."/>
            <person name="Wortman J."/>
            <person name="Dyer P.S."/>
            <person name="Grigoriev I.V."/>
        </authorList>
    </citation>
    <scope>NUCLEOTIDE SEQUENCE [LARGE SCALE GENOMIC DNA]</scope>
    <source>
        <strain evidence="3">DTO 134E9</strain>
    </source>
</reference>
<dbReference type="RefSeq" id="XP_040687440.1">
    <property type="nucleotide sequence ID" value="XM_040828459.1"/>
</dbReference>
<feature type="compositionally biased region" description="Low complexity" evidence="1">
    <location>
        <begin position="60"/>
        <end position="71"/>
    </location>
</feature>
<feature type="compositionally biased region" description="Basic residues" evidence="1">
    <location>
        <begin position="121"/>
        <end position="141"/>
    </location>
</feature>
<feature type="non-terminal residue" evidence="2">
    <location>
        <position position="1"/>
    </location>
</feature>
<feature type="region of interest" description="Disordered" evidence="1">
    <location>
        <begin position="1"/>
        <end position="298"/>
    </location>
</feature>
<organism evidence="2 3">
    <name type="scientific">Aspergillus wentii DTO 134E9</name>
    <dbReference type="NCBI Taxonomy" id="1073089"/>
    <lineage>
        <taxon>Eukaryota</taxon>
        <taxon>Fungi</taxon>
        <taxon>Dikarya</taxon>
        <taxon>Ascomycota</taxon>
        <taxon>Pezizomycotina</taxon>
        <taxon>Eurotiomycetes</taxon>
        <taxon>Eurotiomycetidae</taxon>
        <taxon>Eurotiales</taxon>
        <taxon>Aspergillaceae</taxon>
        <taxon>Aspergillus</taxon>
        <taxon>Aspergillus subgen. Cremei</taxon>
    </lineage>
</organism>
<accession>A0A1L9RFT2</accession>
<protein>
    <submittedName>
        <fullName evidence="2">Uncharacterized protein</fullName>
    </submittedName>
</protein>
<feature type="compositionally biased region" description="Basic and acidic residues" evidence="1">
    <location>
        <begin position="96"/>
        <end position="120"/>
    </location>
</feature>
<dbReference type="EMBL" id="KV878213">
    <property type="protein sequence ID" value="OJJ33764.1"/>
    <property type="molecule type" value="Genomic_DNA"/>
</dbReference>
<proteinExistence type="predicted"/>
<feature type="compositionally biased region" description="Polar residues" evidence="1">
    <location>
        <begin position="219"/>
        <end position="231"/>
    </location>
</feature>
<feature type="compositionally biased region" description="Polar residues" evidence="1">
    <location>
        <begin position="240"/>
        <end position="253"/>
    </location>
</feature>
<keyword evidence="3" id="KW-1185">Reference proteome</keyword>
<feature type="compositionally biased region" description="Polar residues" evidence="1">
    <location>
        <begin position="282"/>
        <end position="291"/>
    </location>
</feature>
<dbReference type="OrthoDB" id="5403157at2759"/>
<dbReference type="GeneID" id="63744307"/>
<dbReference type="Proteomes" id="UP000184383">
    <property type="component" value="Unassembled WGS sequence"/>
</dbReference>
<evidence type="ECO:0000313" key="3">
    <source>
        <dbReference type="Proteomes" id="UP000184383"/>
    </source>
</evidence>
<feature type="compositionally biased region" description="Basic and acidic residues" evidence="1">
    <location>
        <begin position="1"/>
        <end position="14"/>
    </location>
</feature>
<dbReference type="AlphaFoldDB" id="A0A1L9RFT2"/>
<feature type="compositionally biased region" description="Polar residues" evidence="1">
    <location>
        <begin position="194"/>
        <end position="207"/>
    </location>
</feature>